<feature type="region of interest" description="Disordered" evidence="1">
    <location>
        <begin position="104"/>
        <end position="148"/>
    </location>
</feature>
<keyword evidence="3" id="KW-1185">Reference proteome</keyword>
<dbReference type="AlphaFoldDB" id="A0AAE4VKI2"/>
<name>A0AAE4VKI2_9RICK</name>
<dbReference type="Proteomes" id="UP001289135">
    <property type="component" value="Unassembled WGS sequence"/>
</dbReference>
<protein>
    <submittedName>
        <fullName evidence="2">Uncharacterized protein</fullName>
    </submittedName>
</protein>
<accession>A0AAE4VKI2</accession>
<organism evidence="2 3">
    <name type="scientific">Lyticum sinuosum</name>
    <dbReference type="NCBI Taxonomy" id="1332059"/>
    <lineage>
        <taxon>Bacteria</taxon>
        <taxon>Pseudomonadati</taxon>
        <taxon>Pseudomonadota</taxon>
        <taxon>Alphaproteobacteria</taxon>
        <taxon>Rickettsiales</taxon>
        <taxon>Lyticum</taxon>
    </lineage>
</organism>
<feature type="compositionally biased region" description="Basic and acidic residues" evidence="1">
    <location>
        <begin position="104"/>
        <end position="114"/>
    </location>
</feature>
<gene>
    <name evidence="2" type="ORF">Lyticum_00668</name>
</gene>
<sequence length="216" mass="25121">MKNNLKEITNILKIALQDVFKQSETLYTRNTLEKYNKIVNDFAAELDIQERNKFIKHYNKLTPKGKKIFSSFIKKTRKNGKNKDKQKILEKLLNKAKNLNQKYSIEKEKLEKKQQLKKSKDKSREKQKSKDKSKERQKDKGKNKEIANNFSAIVRDGLDAPDYIKQSPGAKNKTSILHNEELQKKISSVTGILQKAVNNKEINGFTQKNQKLGRSI</sequence>
<feature type="compositionally biased region" description="Basic and acidic residues" evidence="1">
    <location>
        <begin position="122"/>
        <end position="145"/>
    </location>
</feature>
<reference evidence="2" key="1">
    <citation type="submission" date="2023-02" db="EMBL/GenBank/DDBJ databases">
        <title>Host association and intracellularity evolved multiple times independently in the Rickettsiales.</title>
        <authorList>
            <person name="Castelli M."/>
            <person name="Nardi T."/>
            <person name="Gammuto L."/>
            <person name="Bellinzona G."/>
            <person name="Sabaneyeva E."/>
            <person name="Potekhin A."/>
            <person name="Serra V."/>
            <person name="Petroni G."/>
            <person name="Sassera D."/>
        </authorList>
    </citation>
    <scope>NUCLEOTIDE SEQUENCE</scope>
    <source>
        <strain evidence="2">USBL-36I1</strain>
    </source>
</reference>
<proteinExistence type="predicted"/>
<dbReference type="EMBL" id="JARGYU010000003">
    <property type="protein sequence ID" value="MDZ5761487.1"/>
    <property type="molecule type" value="Genomic_DNA"/>
</dbReference>
<evidence type="ECO:0000313" key="2">
    <source>
        <dbReference type="EMBL" id="MDZ5761487.1"/>
    </source>
</evidence>
<comment type="caution">
    <text evidence="2">The sequence shown here is derived from an EMBL/GenBank/DDBJ whole genome shotgun (WGS) entry which is preliminary data.</text>
</comment>
<dbReference type="RefSeq" id="WP_322498912.1">
    <property type="nucleotide sequence ID" value="NZ_JARGYU010000003.1"/>
</dbReference>
<evidence type="ECO:0000256" key="1">
    <source>
        <dbReference type="SAM" id="MobiDB-lite"/>
    </source>
</evidence>
<evidence type="ECO:0000313" key="3">
    <source>
        <dbReference type="Proteomes" id="UP001289135"/>
    </source>
</evidence>